<evidence type="ECO:0000313" key="3">
    <source>
        <dbReference type="Proteomes" id="UP001219525"/>
    </source>
</evidence>
<protein>
    <submittedName>
        <fullName evidence="2">Uncharacterized protein</fullName>
    </submittedName>
</protein>
<comment type="caution">
    <text evidence="2">The sequence shown here is derived from an EMBL/GenBank/DDBJ whole genome shotgun (WGS) entry which is preliminary data.</text>
</comment>
<dbReference type="Proteomes" id="UP001219525">
    <property type="component" value="Unassembled WGS sequence"/>
</dbReference>
<keyword evidence="3" id="KW-1185">Reference proteome</keyword>
<dbReference type="EMBL" id="JARJCW010000096">
    <property type="protein sequence ID" value="KAJ7194753.1"/>
    <property type="molecule type" value="Genomic_DNA"/>
</dbReference>
<gene>
    <name evidence="2" type="ORF">GGX14DRAFT_576197</name>
</gene>
<keyword evidence="1" id="KW-0175">Coiled coil</keyword>
<accession>A0AAD6UVU0</accession>
<organism evidence="2 3">
    <name type="scientific">Mycena pura</name>
    <dbReference type="NCBI Taxonomy" id="153505"/>
    <lineage>
        <taxon>Eukaryota</taxon>
        <taxon>Fungi</taxon>
        <taxon>Dikarya</taxon>
        <taxon>Basidiomycota</taxon>
        <taxon>Agaricomycotina</taxon>
        <taxon>Agaricomycetes</taxon>
        <taxon>Agaricomycetidae</taxon>
        <taxon>Agaricales</taxon>
        <taxon>Marasmiineae</taxon>
        <taxon>Mycenaceae</taxon>
        <taxon>Mycena</taxon>
    </lineage>
</organism>
<reference evidence="2" key="1">
    <citation type="submission" date="2023-03" db="EMBL/GenBank/DDBJ databases">
        <title>Massive genome expansion in bonnet fungi (Mycena s.s.) driven by repeated elements and novel gene families across ecological guilds.</title>
        <authorList>
            <consortium name="Lawrence Berkeley National Laboratory"/>
            <person name="Harder C.B."/>
            <person name="Miyauchi S."/>
            <person name="Viragh M."/>
            <person name="Kuo A."/>
            <person name="Thoen E."/>
            <person name="Andreopoulos B."/>
            <person name="Lu D."/>
            <person name="Skrede I."/>
            <person name="Drula E."/>
            <person name="Henrissat B."/>
            <person name="Morin E."/>
            <person name="Kohler A."/>
            <person name="Barry K."/>
            <person name="LaButti K."/>
            <person name="Morin E."/>
            <person name="Salamov A."/>
            <person name="Lipzen A."/>
            <person name="Mereny Z."/>
            <person name="Hegedus B."/>
            <person name="Baldrian P."/>
            <person name="Stursova M."/>
            <person name="Weitz H."/>
            <person name="Taylor A."/>
            <person name="Grigoriev I.V."/>
            <person name="Nagy L.G."/>
            <person name="Martin F."/>
            <person name="Kauserud H."/>
        </authorList>
    </citation>
    <scope>NUCLEOTIDE SEQUENCE</scope>
    <source>
        <strain evidence="2">9144</strain>
    </source>
</reference>
<proteinExistence type="predicted"/>
<dbReference type="AlphaFoldDB" id="A0AAD6UVU0"/>
<evidence type="ECO:0000313" key="2">
    <source>
        <dbReference type="EMBL" id="KAJ7194753.1"/>
    </source>
</evidence>
<feature type="coiled-coil region" evidence="1">
    <location>
        <begin position="291"/>
        <end position="321"/>
    </location>
</feature>
<name>A0AAD6UVU0_9AGAR</name>
<sequence length="329" mass="37047">MATTTTVFLHTGSDLFADTTTFSLPLAAKAVSVNDIFSALPPSNSFDVADISCFDGEVHASLCDPSLSTVERRSEVRKGVLADARAHNEHLQNRINYLETQTDYLKDTLRSQQEYLLSQQERSVRLARDKVAGLVDVQTVEVLKSIIQACSDAMFDDKGDEARRKVLNDLPKKYNYNITSVMSWDPTAEKNVEIKKKALALVSPDQVELASTLYQALKYSELRSSRNQVQHPRTTKAAALKLVKNVRDRLRLPSKTIRQVEDLLNDCPRPLSTKITSFFLDDEVNPCQDVWQEALDDVADAEAKLRDLEQLIARGRQMENRPTPTLLCY</sequence>
<evidence type="ECO:0000256" key="1">
    <source>
        <dbReference type="SAM" id="Coils"/>
    </source>
</evidence>